<evidence type="ECO:0000313" key="3">
    <source>
        <dbReference type="Proteomes" id="UP000324897"/>
    </source>
</evidence>
<dbReference type="Gramene" id="TVU22125">
    <property type="protein sequence ID" value="TVU22125"/>
    <property type="gene ID" value="EJB05_31807"/>
</dbReference>
<evidence type="ECO:0000313" key="2">
    <source>
        <dbReference type="EMBL" id="TVU22125.1"/>
    </source>
</evidence>
<feature type="region of interest" description="Disordered" evidence="1">
    <location>
        <begin position="1"/>
        <end position="23"/>
    </location>
</feature>
<reference evidence="2 3" key="1">
    <citation type="journal article" date="2019" name="Sci. Rep.">
        <title>A high-quality genome of Eragrostis curvula grass provides insights into Poaceae evolution and supports new strategies to enhance forage quality.</title>
        <authorList>
            <person name="Carballo J."/>
            <person name="Santos B.A.C.M."/>
            <person name="Zappacosta D."/>
            <person name="Garbus I."/>
            <person name="Selva J.P."/>
            <person name="Gallo C.A."/>
            <person name="Diaz A."/>
            <person name="Albertini E."/>
            <person name="Caccamo M."/>
            <person name="Echenique V."/>
        </authorList>
    </citation>
    <scope>NUCLEOTIDE SEQUENCE [LARGE SCALE GENOMIC DNA]</scope>
    <source>
        <strain evidence="3">cv. Victoria</strain>
        <tissue evidence="2">Leaf</tissue>
    </source>
</reference>
<protein>
    <submittedName>
        <fullName evidence="2">Uncharacterized protein</fullName>
    </submittedName>
</protein>
<name>A0A5J9UEG9_9POAL</name>
<proteinExistence type="predicted"/>
<sequence length="61" mass="6360">MESDPAMALPLPPTGKMEQPQAMAPASIDDRLAFGFSPLAVAASLPPARRGTQRLHAPAHA</sequence>
<gene>
    <name evidence="2" type="ORF">EJB05_31807</name>
</gene>
<comment type="caution">
    <text evidence="2">The sequence shown here is derived from an EMBL/GenBank/DDBJ whole genome shotgun (WGS) entry which is preliminary data.</text>
</comment>
<keyword evidence="3" id="KW-1185">Reference proteome</keyword>
<dbReference type="Proteomes" id="UP000324897">
    <property type="component" value="Unassembled WGS sequence"/>
</dbReference>
<dbReference type="AlphaFoldDB" id="A0A5J9UEG9"/>
<dbReference type="EMBL" id="RWGY01000026">
    <property type="protein sequence ID" value="TVU22125.1"/>
    <property type="molecule type" value="Genomic_DNA"/>
</dbReference>
<accession>A0A5J9UEG9</accession>
<organism evidence="2 3">
    <name type="scientific">Eragrostis curvula</name>
    <name type="common">weeping love grass</name>
    <dbReference type="NCBI Taxonomy" id="38414"/>
    <lineage>
        <taxon>Eukaryota</taxon>
        <taxon>Viridiplantae</taxon>
        <taxon>Streptophyta</taxon>
        <taxon>Embryophyta</taxon>
        <taxon>Tracheophyta</taxon>
        <taxon>Spermatophyta</taxon>
        <taxon>Magnoliopsida</taxon>
        <taxon>Liliopsida</taxon>
        <taxon>Poales</taxon>
        <taxon>Poaceae</taxon>
        <taxon>PACMAD clade</taxon>
        <taxon>Chloridoideae</taxon>
        <taxon>Eragrostideae</taxon>
        <taxon>Eragrostidinae</taxon>
        <taxon>Eragrostis</taxon>
    </lineage>
</organism>
<evidence type="ECO:0000256" key="1">
    <source>
        <dbReference type="SAM" id="MobiDB-lite"/>
    </source>
</evidence>